<comment type="caution">
    <text evidence="2">The sequence shown here is derived from an EMBL/GenBank/DDBJ whole genome shotgun (WGS) entry which is preliminary data.</text>
</comment>
<proteinExistence type="predicted"/>
<keyword evidence="3" id="KW-1185">Reference proteome</keyword>
<evidence type="ECO:0000256" key="1">
    <source>
        <dbReference type="SAM" id="MobiDB-lite"/>
    </source>
</evidence>
<reference evidence="2" key="2">
    <citation type="submission" date="2020-09" db="EMBL/GenBank/DDBJ databases">
        <authorList>
            <person name="Sun Q."/>
            <person name="Ohkuma M."/>
        </authorList>
    </citation>
    <scope>NUCLEOTIDE SEQUENCE</scope>
    <source>
        <strain evidence="2">JCM 4956</strain>
    </source>
</reference>
<protein>
    <submittedName>
        <fullName evidence="2">Uncharacterized protein</fullName>
    </submittedName>
</protein>
<dbReference type="Pfam" id="PF19384">
    <property type="entry name" value="DUF5959"/>
    <property type="match status" value="1"/>
</dbReference>
<organism evidence="2 3">
    <name type="scientific">Streptomyces fructofermentans</name>
    <dbReference type="NCBI Taxonomy" id="152141"/>
    <lineage>
        <taxon>Bacteria</taxon>
        <taxon>Bacillati</taxon>
        <taxon>Actinomycetota</taxon>
        <taxon>Actinomycetes</taxon>
        <taxon>Kitasatosporales</taxon>
        <taxon>Streptomycetaceae</taxon>
        <taxon>Streptomyces</taxon>
    </lineage>
</organism>
<dbReference type="InterPro" id="IPR046003">
    <property type="entry name" value="DUF5959"/>
</dbReference>
<evidence type="ECO:0000313" key="2">
    <source>
        <dbReference type="EMBL" id="GGX93305.1"/>
    </source>
</evidence>
<gene>
    <name evidence="2" type="ORF">GCM10010515_70300</name>
</gene>
<name>A0A918NTI3_9ACTN</name>
<dbReference type="EMBL" id="BMWD01000038">
    <property type="protein sequence ID" value="GGX93305.1"/>
    <property type="molecule type" value="Genomic_DNA"/>
</dbReference>
<reference evidence="2" key="1">
    <citation type="journal article" date="2014" name="Int. J. Syst. Evol. Microbiol.">
        <title>Complete genome sequence of Corynebacterium casei LMG S-19264T (=DSM 44701T), isolated from a smear-ripened cheese.</title>
        <authorList>
            <consortium name="US DOE Joint Genome Institute (JGI-PGF)"/>
            <person name="Walter F."/>
            <person name="Albersmeier A."/>
            <person name="Kalinowski J."/>
            <person name="Ruckert C."/>
        </authorList>
    </citation>
    <scope>NUCLEOTIDE SEQUENCE</scope>
    <source>
        <strain evidence="2">JCM 4956</strain>
    </source>
</reference>
<accession>A0A918NTI3</accession>
<dbReference type="AlphaFoldDB" id="A0A918NTI3"/>
<dbReference type="Proteomes" id="UP000645555">
    <property type="component" value="Unassembled WGS sequence"/>
</dbReference>
<feature type="region of interest" description="Disordered" evidence="1">
    <location>
        <begin position="81"/>
        <end position="120"/>
    </location>
</feature>
<evidence type="ECO:0000313" key="3">
    <source>
        <dbReference type="Proteomes" id="UP000645555"/>
    </source>
</evidence>
<feature type="compositionally biased region" description="Basic residues" evidence="1">
    <location>
        <begin position="81"/>
        <end position="91"/>
    </location>
</feature>
<sequence>MAPDDLERWSEAVEALAGGRDAVWMNGGRNPEIRFEQSGRAGSAVFVVADAAASGSSVRVLVRLPDEWSDEHREGLRRVRTARTARHRARARSPIGPTRPRRPCPVHGAASRRPGRRKRP</sequence>